<evidence type="ECO:0000313" key="5">
    <source>
        <dbReference type="Proteomes" id="UP001620460"/>
    </source>
</evidence>
<feature type="signal peptide" evidence="2">
    <location>
        <begin position="1"/>
        <end position="23"/>
    </location>
</feature>
<dbReference type="InterPro" id="IPR029058">
    <property type="entry name" value="AB_hydrolase_fold"/>
</dbReference>
<dbReference type="PANTHER" id="PTHR48081">
    <property type="entry name" value="AB HYDROLASE SUPERFAMILY PROTEIN C4A8.06C"/>
    <property type="match status" value="1"/>
</dbReference>
<evidence type="ECO:0000259" key="3">
    <source>
        <dbReference type="Pfam" id="PF20434"/>
    </source>
</evidence>
<keyword evidence="1 4" id="KW-0378">Hydrolase</keyword>
<dbReference type="PANTHER" id="PTHR48081:SF33">
    <property type="entry name" value="KYNURENINE FORMAMIDASE"/>
    <property type="match status" value="1"/>
</dbReference>
<dbReference type="Proteomes" id="UP001620460">
    <property type="component" value="Unassembled WGS sequence"/>
</dbReference>
<dbReference type="InterPro" id="IPR049492">
    <property type="entry name" value="BD-FAE-like_dom"/>
</dbReference>
<dbReference type="InterPro" id="IPR050300">
    <property type="entry name" value="GDXG_lipolytic_enzyme"/>
</dbReference>
<organism evidence="4 5">
    <name type="scientific">Dyella ginsengisoli</name>
    <dbReference type="NCBI Taxonomy" id="363848"/>
    <lineage>
        <taxon>Bacteria</taxon>
        <taxon>Pseudomonadati</taxon>
        <taxon>Pseudomonadota</taxon>
        <taxon>Gammaproteobacteria</taxon>
        <taxon>Lysobacterales</taxon>
        <taxon>Rhodanobacteraceae</taxon>
        <taxon>Dyella</taxon>
    </lineage>
</organism>
<gene>
    <name evidence="4" type="ORF">ISP17_11780</name>
</gene>
<comment type="caution">
    <text evidence="4">The sequence shown here is derived from an EMBL/GenBank/DDBJ whole genome shotgun (WGS) entry which is preliminary data.</text>
</comment>
<dbReference type="Gene3D" id="3.40.50.1820">
    <property type="entry name" value="alpha/beta hydrolase"/>
    <property type="match status" value="1"/>
</dbReference>
<sequence length="300" mass="32758">MNRNMKTWWLGACLLLMAGGALAQSRGGWAERWRERQAESGVEAPLPAGTRVVRDVAYGSDPRQRLDVYAPARAHDAPVILMVHGGGWRRGDKAMPGVVANKVAYWVPRGVVVISVDYRMLPDTPPLEQARDVARALALAQRRAATWGADPDRFLLMGHSAGAHLVALLAARPELAREQGARPWRGTVSLDSACLDVVQTMRGPHLPLYDQAFGANPADWLAASPYQHLVAAPAPVLAVCSSRRRDSCPQAHAFVDKVQSLGGRARVLEEDLSHGEINKNLGLDSDYTRQVDAFVQSAWR</sequence>
<accession>A0ABW8JU63</accession>
<proteinExistence type="predicted"/>
<dbReference type="GO" id="GO:0016787">
    <property type="term" value="F:hydrolase activity"/>
    <property type="evidence" value="ECO:0007669"/>
    <property type="project" value="UniProtKB-KW"/>
</dbReference>
<evidence type="ECO:0000256" key="2">
    <source>
        <dbReference type="SAM" id="SignalP"/>
    </source>
</evidence>
<feature type="domain" description="BD-FAE-like" evidence="3">
    <location>
        <begin position="66"/>
        <end position="173"/>
    </location>
</feature>
<evidence type="ECO:0000313" key="4">
    <source>
        <dbReference type="EMBL" id="MFK2904647.1"/>
    </source>
</evidence>
<keyword evidence="5" id="KW-1185">Reference proteome</keyword>
<dbReference type="RefSeq" id="WP_404633367.1">
    <property type="nucleotide sequence ID" value="NZ_JADIKM010000003.1"/>
</dbReference>
<dbReference type="SUPFAM" id="SSF53474">
    <property type="entry name" value="alpha/beta-Hydrolases"/>
    <property type="match status" value="1"/>
</dbReference>
<name>A0ABW8JU63_9GAMM</name>
<dbReference type="EMBL" id="JADIKM010000003">
    <property type="protein sequence ID" value="MFK2904647.1"/>
    <property type="molecule type" value="Genomic_DNA"/>
</dbReference>
<protein>
    <submittedName>
        <fullName evidence="4">Alpha/beta hydrolase</fullName>
    </submittedName>
</protein>
<evidence type="ECO:0000256" key="1">
    <source>
        <dbReference type="ARBA" id="ARBA00022801"/>
    </source>
</evidence>
<dbReference type="Pfam" id="PF20434">
    <property type="entry name" value="BD-FAE"/>
    <property type="match status" value="1"/>
</dbReference>
<reference evidence="4 5" key="1">
    <citation type="submission" date="2020-10" db="EMBL/GenBank/DDBJ databases">
        <title>Phylogeny of dyella-like bacteria.</title>
        <authorList>
            <person name="Fu J."/>
        </authorList>
    </citation>
    <scope>NUCLEOTIDE SEQUENCE [LARGE SCALE GENOMIC DNA]</scope>
    <source>
        <strain evidence="4 5">Gsoil3046</strain>
    </source>
</reference>
<feature type="chain" id="PRO_5046914019" evidence="2">
    <location>
        <begin position="24"/>
        <end position="300"/>
    </location>
</feature>
<keyword evidence="2" id="KW-0732">Signal</keyword>